<dbReference type="InterPro" id="IPR045155">
    <property type="entry name" value="Beta-lactam_cat"/>
</dbReference>
<dbReference type="Proteomes" id="UP000776276">
    <property type="component" value="Unassembled WGS sequence"/>
</dbReference>
<dbReference type="Pfam" id="PF13354">
    <property type="entry name" value="Beta-lactamase2"/>
    <property type="match status" value="1"/>
</dbReference>
<proteinExistence type="inferred from homology"/>
<dbReference type="PANTHER" id="PTHR35333:SF3">
    <property type="entry name" value="BETA-LACTAMASE-TYPE TRANSPEPTIDASE FOLD CONTAINING PROTEIN"/>
    <property type="match status" value="1"/>
</dbReference>
<feature type="signal peptide" evidence="4">
    <location>
        <begin position="1"/>
        <end position="32"/>
    </location>
</feature>
<reference evidence="6 7" key="1">
    <citation type="submission" date="2021-06" db="EMBL/GenBank/DDBJ databases">
        <title>Sphingomonas sp. XMGL2, whole genome shotgun sequencing project.</title>
        <authorList>
            <person name="Zhao G."/>
            <person name="Shen L."/>
        </authorList>
    </citation>
    <scope>NUCLEOTIDE SEQUENCE [LARGE SCALE GENOMIC DNA]</scope>
    <source>
        <strain evidence="6 7">XMGL2</strain>
    </source>
</reference>
<comment type="catalytic activity">
    <reaction evidence="1">
        <text>a beta-lactam + H2O = a substituted beta-amino acid</text>
        <dbReference type="Rhea" id="RHEA:20401"/>
        <dbReference type="ChEBI" id="CHEBI:15377"/>
        <dbReference type="ChEBI" id="CHEBI:35627"/>
        <dbReference type="ChEBI" id="CHEBI:140347"/>
        <dbReference type="EC" id="3.5.2.6"/>
    </reaction>
</comment>
<dbReference type="RefSeq" id="WP_216321938.1">
    <property type="nucleotide sequence ID" value="NZ_JAHKRT010000003.1"/>
</dbReference>
<protein>
    <recommendedName>
        <fullName evidence="3">beta-lactamase</fullName>
        <ecNumber evidence="3">3.5.2.6</ecNumber>
    </recommendedName>
</protein>
<evidence type="ECO:0000256" key="3">
    <source>
        <dbReference type="ARBA" id="ARBA00012865"/>
    </source>
</evidence>
<dbReference type="PROSITE" id="PS51257">
    <property type="entry name" value="PROKAR_LIPOPROTEIN"/>
    <property type="match status" value="1"/>
</dbReference>
<dbReference type="EMBL" id="JAHKRT010000003">
    <property type="protein sequence ID" value="MBU3077459.1"/>
    <property type="molecule type" value="Genomic_DNA"/>
</dbReference>
<dbReference type="PANTHER" id="PTHR35333">
    <property type="entry name" value="BETA-LACTAMASE"/>
    <property type="match status" value="1"/>
</dbReference>
<evidence type="ECO:0000313" key="7">
    <source>
        <dbReference type="Proteomes" id="UP000776276"/>
    </source>
</evidence>
<feature type="chain" id="PRO_5046032508" description="beta-lactamase" evidence="4">
    <location>
        <begin position="33"/>
        <end position="393"/>
    </location>
</feature>
<name>A0ABS6BGP3_9SPHN</name>
<dbReference type="GO" id="GO:0016787">
    <property type="term" value="F:hydrolase activity"/>
    <property type="evidence" value="ECO:0007669"/>
    <property type="project" value="UniProtKB-KW"/>
</dbReference>
<evidence type="ECO:0000256" key="4">
    <source>
        <dbReference type="SAM" id="SignalP"/>
    </source>
</evidence>
<evidence type="ECO:0000256" key="1">
    <source>
        <dbReference type="ARBA" id="ARBA00001526"/>
    </source>
</evidence>
<sequence>MAERRSPATILPRLPRLTLISLALLGACQLHSDHAPQAADPAPAGSARAVLPPPVDPVVAPRSTIVTLTPAIPSAAVALDARLRRLGEGFRGEVGLAVRDVQTGWTSHYNGLDYFPQQSVSKLWVAVSLLDRVDRGALGLGDRVTVSADDLTLFHQPIRPLALKPGGFRTTNEDLLVRALTQSDNTANDRLLREVGGPDAVRDTLARKGLMGIRFGPGERPLQSGIAGLEWKPAYAQGGGFYAARDTLPDAVRRAAFDGYVADPVDGATPFGIVDALARLKTGQLLSTGATEQMMDIMSHTRTGPQRLKGGLPPGWTLSHKTGTGQVFQGEQAGYNDVGILTAPDGRAYSVAVLIGRTARPLPERMALMQAVVRATVAYDAALATQREAAAAD</sequence>
<comment type="caution">
    <text evidence="6">The sequence shown here is derived from an EMBL/GenBank/DDBJ whole genome shotgun (WGS) entry which is preliminary data.</text>
</comment>
<evidence type="ECO:0000256" key="2">
    <source>
        <dbReference type="ARBA" id="ARBA00009009"/>
    </source>
</evidence>
<comment type="similarity">
    <text evidence="2">Belongs to the class-A beta-lactamase family.</text>
</comment>
<keyword evidence="7" id="KW-1185">Reference proteome</keyword>
<evidence type="ECO:0000259" key="5">
    <source>
        <dbReference type="Pfam" id="PF13354"/>
    </source>
</evidence>
<keyword evidence="6" id="KW-0378">Hydrolase</keyword>
<evidence type="ECO:0000313" key="6">
    <source>
        <dbReference type="EMBL" id="MBU3077459.1"/>
    </source>
</evidence>
<feature type="domain" description="Beta-lactamase class A catalytic" evidence="5">
    <location>
        <begin position="95"/>
        <end position="354"/>
    </location>
</feature>
<organism evidence="6 7">
    <name type="scientific">Sphingomonas quercus</name>
    <dbReference type="NCBI Taxonomy" id="2842451"/>
    <lineage>
        <taxon>Bacteria</taxon>
        <taxon>Pseudomonadati</taxon>
        <taxon>Pseudomonadota</taxon>
        <taxon>Alphaproteobacteria</taxon>
        <taxon>Sphingomonadales</taxon>
        <taxon>Sphingomonadaceae</taxon>
        <taxon>Sphingomonas</taxon>
    </lineage>
</organism>
<accession>A0ABS6BGP3</accession>
<dbReference type="EC" id="3.5.2.6" evidence="3"/>
<dbReference type="InterPro" id="IPR000871">
    <property type="entry name" value="Beta-lactam_class-A"/>
</dbReference>
<keyword evidence="4" id="KW-0732">Signal</keyword>
<gene>
    <name evidence="6" type="ORF">KOF26_06210</name>
</gene>